<keyword evidence="3" id="KW-1185">Reference proteome</keyword>
<protein>
    <submittedName>
        <fullName evidence="2">Uncharacterized protein</fullName>
    </submittedName>
</protein>
<evidence type="ECO:0000313" key="3">
    <source>
        <dbReference type="Proteomes" id="UP000076738"/>
    </source>
</evidence>
<organism evidence="2 3">
    <name type="scientific">Calocera viscosa (strain TUFC12733)</name>
    <dbReference type="NCBI Taxonomy" id="1330018"/>
    <lineage>
        <taxon>Eukaryota</taxon>
        <taxon>Fungi</taxon>
        <taxon>Dikarya</taxon>
        <taxon>Basidiomycota</taxon>
        <taxon>Agaricomycotina</taxon>
        <taxon>Dacrymycetes</taxon>
        <taxon>Dacrymycetales</taxon>
        <taxon>Dacrymycetaceae</taxon>
        <taxon>Calocera</taxon>
    </lineage>
</organism>
<proteinExistence type="predicted"/>
<dbReference type="EMBL" id="KV417285">
    <property type="protein sequence ID" value="KZO96285.1"/>
    <property type="molecule type" value="Genomic_DNA"/>
</dbReference>
<feature type="compositionally biased region" description="Pro residues" evidence="1">
    <location>
        <begin position="113"/>
        <end position="133"/>
    </location>
</feature>
<reference evidence="2 3" key="1">
    <citation type="journal article" date="2016" name="Mol. Biol. Evol.">
        <title>Comparative Genomics of Early-Diverging Mushroom-Forming Fungi Provides Insights into the Origins of Lignocellulose Decay Capabilities.</title>
        <authorList>
            <person name="Nagy L.G."/>
            <person name="Riley R."/>
            <person name="Tritt A."/>
            <person name="Adam C."/>
            <person name="Daum C."/>
            <person name="Floudas D."/>
            <person name="Sun H."/>
            <person name="Yadav J.S."/>
            <person name="Pangilinan J."/>
            <person name="Larsson K.H."/>
            <person name="Matsuura K."/>
            <person name="Barry K."/>
            <person name="Labutti K."/>
            <person name="Kuo R."/>
            <person name="Ohm R.A."/>
            <person name="Bhattacharya S.S."/>
            <person name="Shirouzu T."/>
            <person name="Yoshinaga Y."/>
            <person name="Martin F.M."/>
            <person name="Grigoriev I.V."/>
            <person name="Hibbett D.S."/>
        </authorList>
    </citation>
    <scope>NUCLEOTIDE SEQUENCE [LARGE SCALE GENOMIC DNA]</scope>
    <source>
        <strain evidence="2 3">TUFC12733</strain>
    </source>
</reference>
<dbReference type="AlphaFoldDB" id="A0A167M358"/>
<sequence>MRAMPSEDVPNGPKDLLPTLRTTRRALPALQEAVSSGCARLLAPCSCSCSCSCSFPLLSALCSLLSALVICSRLLLSALGSRLLRSALVLCCLLSLFPSWAEPPPSKNAVKPPSLPPSPAHPSPHCPAPPPVPETHVTRQPARQAAPMFHVPHSSRATGKNMHLRPYQRVPVTLSLPAPACRSSGRIRPACPQPGTGRAPPAPFGMFGMLAACASPGVGPSTDSSPSRGCGERLLLLARSAVHPGNLKRQPSRIRVCVRACVRVCSGSCPQPRQRL</sequence>
<feature type="region of interest" description="Disordered" evidence="1">
    <location>
        <begin position="105"/>
        <end position="145"/>
    </location>
</feature>
<evidence type="ECO:0000313" key="2">
    <source>
        <dbReference type="EMBL" id="KZO96285.1"/>
    </source>
</evidence>
<name>A0A167M358_CALVF</name>
<evidence type="ECO:0000256" key="1">
    <source>
        <dbReference type="SAM" id="MobiDB-lite"/>
    </source>
</evidence>
<dbReference type="Proteomes" id="UP000076738">
    <property type="component" value="Unassembled WGS sequence"/>
</dbReference>
<accession>A0A167M358</accession>
<gene>
    <name evidence="2" type="ORF">CALVIDRAFT_140563</name>
</gene>